<protein>
    <submittedName>
        <fullName evidence="1">Uncharacterized protein</fullName>
    </submittedName>
</protein>
<reference evidence="1 2" key="1">
    <citation type="journal article" date="2022" name="Plant J.">
        <title>Chromosome-level genome of Camellia lanceoleosa provides a valuable resource for understanding genome evolution and self-incompatibility.</title>
        <authorList>
            <person name="Gong W."/>
            <person name="Xiao S."/>
            <person name="Wang L."/>
            <person name="Liao Z."/>
            <person name="Chang Y."/>
            <person name="Mo W."/>
            <person name="Hu G."/>
            <person name="Li W."/>
            <person name="Zhao G."/>
            <person name="Zhu H."/>
            <person name="Hu X."/>
            <person name="Ji K."/>
            <person name="Xiang X."/>
            <person name="Song Q."/>
            <person name="Yuan D."/>
            <person name="Jin S."/>
            <person name="Zhang L."/>
        </authorList>
    </citation>
    <scope>NUCLEOTIDE SEQUENCE [LARGE SCALE GENOMIC DNA]</scope>
    <source>
        <strain evidence="1">SQ_2022a</strain>
    </source>
</reference>
<dbReference type="Proteomes" id="UP001060215">
    <property type="component" value="Chromosome 3"/>
</dbReference>
<name>A0ACC0IRX0_9ERIC</name>
<gene>
    <name evidence="1" type="ORF">LOK49_LG02G03157</name>
</gene>
<dbReference type="EMBL" id="CM045760">
    <property type="protein sequence ID" value="KAI8028201.1"/>
    <property type="molecule type" value="Genomic_DNA"/>
</dbReference>
<proteinExistence type="predicted"/>
<sequence length="105" mass="11422">MKMMSQNFVGDACFYLQSASKATYVKPFHLWDKVFGKLTDFTTYFSFVIDSNGSSSFRDGLAFFLEPSDSNSTGGTTAGGAIGLPIDPSTLVPTSPFVVVEFDTY</sequence>
<comment type="caution">
    <text evidence="1">The sequence shown here is derived from an EMBL/GenBank/DDBJ whole genome shotgun (WGS) entry which is preliminary data.</text>
</comment>
<accession>A0ACC0IRX0</accession>
<evidence type="ECO:0000313" key="2">
    <source>
        <dbReference type="Proteomes" id="UP001060215"/>
    </source>
</evidence>
<evidence type="ECO:0000313" key="1">
    <source>
        <dbReference type="EMBL" id="KAI8028201.1"/>
    </source>
</evidence>
<organism evidence="1 2">
    <name type="scientific">Camellia lanceoleosa</name>
    <dbReference type="NCBI Taxonomy" id="1840588"/>
    <lineage>
        <taxon>Eukaryota</taxon>
        <taxon>Viridiplantae</taxon>
        <taxon>Streptophyta</taxon>
        <taxon>Embryophyta</taxon>
        <taxon>Tracheophyta</taxon>
        <taxon>Spermatophyta</taxon>
        <taxon>Magnoliopsida</taxon>
        <taxon>eudicotyledons</taxon>
        <taxon>Gunneridae</taxon>
        <taxon>Pentapetalae</taxon>
        <taxon>asterids</taxon>
        <taxon>Ericales</taxon>
        <taxon>Theaceae</taxon>
        <taxon>Camellia</taxon>
    </lineage>
</organism>
<keyword evidence="2" id="KW-1185">Reference proteome</keyword>